<sequence>MSDKSKECCERLLQIPSFLRIRVIHVDDAILVIRKPSLLLSVPSKSSELKSDSSKPSTTIQQVWTEVISSFRMQADINNELNLLQIERYLNDITVSIDQVKAHTVQLLTKLGCKTKKDIGCISRKCKLFKKYVLQNNKTLLSHLTEVSDERQSREHYINIIAQIVYDLIWKKTQSLYAHATEKERTKEEESAYGQIQLLSRIKDASDLILNAYGSVASLINTKPDLFTVHRLDCETSGTMVFARNNISASKLSEEWRGRDKVSKIYLARVRKWPPFDRDGMKSGEIDLPLAPMKDQKLKWEVSKKASEGKQSLTKWKIFADEESNEQGRSFTTLELKPITGRTHQLRVHVSNIGSGIIGDSLYGENRIHLDLNAAIEHEPKQTLRLHAYKLQFPHPKDGSLCMFHTEHSWPSIE</sequence>
<gene>
    <name evidence="3" type="ORF">CTEN210_17454</name>
</gene>
<dbReference type="PANTHER" id="PTHR21600">
    <property type="entry name" value="MITOCHONDRIAL RNA PSEUDOURIDINE SYNTHASE"/>
    <property type="match status" value="1"/>
</dbReference>
<protein>
    <recommendedName>
        <fullName evidence="2">Pseudouridine synthase RsuA/RluA-like domain-containing protein</fullName>
    </recommendedName>
</protein>
<dbReference type="AlphaFoldDB" id="A0AAD3HFE4"/>
<feature type="domain" description="Pseudouridine synthase RsuA/RluA-like" evidence="2">
    <location>
        <begin position="221"/>
        <end position="351"/>
    </location>
</feature>
<dbReference type="Gene3D" id="3.30.2350.10">
    <property type="entry name" value="Pseudouridine synthase"/>
    <property type="match status" value="1"/>
</dbReference>
<comment type="caution">
    <text evidence="3">The sequence shown here is derived from an EMBL/GenBank/DDBJ whole genome shotgun (WGS) entry which is preliminary data.</text>
</comment>
<name>A0AAD3HFE4_9STRA</name>
<dbReference type="InterPro" id="IPR020103">
    <property type="entry name" value="PsdUridine_synth_cat_dom_sf"/>
</dbReference>
<evidence type="ECO:0000313" key="3">
    <source>
        <dbReference type="EMBL" id="GFH60978.1"/>
    </source>
</evidence>
<dbReference type="GO" id="GO:0009982">
    <property type="term" value="F:pseudouridine synthase activity"/>
    <property type="evidence" value="ECO:0007669"/>
    <property type="project" value="InterPro"/>
</dbReference>
<accession>A0AAD3HFE4</accession>
<dbReference type="EMBL" id="BLLK01000069">
    <property type="protein sequence ID" value="GFH60978.1"/>
    <property type="molecule type" value="Genomic_DNA"/>
</dbReference>
<dbReference type="SUPFAM" id="SSF55120">
    <property type="entry name" value="Pseudouridine synthase"/>
    <property type="match status" value="1"/>
</dbReference>
<comment type="similarity">
    <text evidence="1">Belongs to the pseudouridine synthase RluA family.</text>
</comment>
<dbReference type="Pfam" id="PF00849">
    <property type="entry name" value="PseudoU_synth_2"/>
    <property type="match status" value="1"/>
</dbReference>
<dbReference type="PANTHER" id="PTHR21600:SF87">
    <property type="entry name" value="RNA PSEUDOURIDYLATE SYNTHASE DOMAIN-CONTAINING PROTEIN 1"/>
    <property type="match status" value="1"/>
</dbReference>
<dbReference type="CDD" id="cd02869">
    <property type="entry name" value="PseudoU_synth_RluA_like"/>
    <property type="match status" value="1"/>
</dbReference>
<evidence type="ECO:0000313" key="4">
    <source>
        <dbReference type="Proteomes" id="UP001054902"/>
    </source>
</evidence>
<dbReference type="InterPro" id="IPR006145">
    <property type="entry name" value="PsdUridine_synth_RsuA/RluA"/>
</dbReference>
<dbReference type="GO" id="GO:0000455">
    <property type="term" value="P:enzyme-directed rRNA pseudouridine synthesis"/>
    <property type="evidence" value="ECO:0007669"/>
    <property type="project" value="TreeGrafter"/>
</dbReference>
<dbReference type="Proteomes" id="UP001054902">
    <property type="component" value="Unassembled WGS sequence"/>
</dbReference>
<reference evidence="3 4" key="1">
    <citation type="journal article" date="2021" name="Sci. Rep.">
        <title>The genome of the diatom Chaetoceros tenuissimus carries an ancient integrated fragment of an extant virus.</title>
        <authorList>
            <person name="Hongo Y."/>
            <person name="Kimura K."/>
            <person name="Takaki Y."/>
            <person name="Yoshida Y."/>
            <person name="Baba S."/>
            <person name="Kobayashi G."/>
            <person name="Nagasaki K."/>
            <person name="Hano T."/>
            <person name="Tomaru Y."/>
        </authorList>
    </citation>
    <scope>NUCLEOTIDE SEQUENCE [LARGE SCALE GENOMIC DNA]</scope>
    <source>
        <strain evidence="3 4">NIES-3715</strain>
    </source>
</reference>
<dbReference type="GO" id="GO:0003723">
    <property type="term" value="F:RNA binding"/>
    <property type="evidence" value="ECO:0007669"/>
    <property type="project" value="InterPro"/>
</dbReference>
<proteinExistence type="inferred from homology"/>
<keyword evidence="4" id="KW-1185">Reference proteome</keyword>
<evidence type="ECO:0000256" key="1">
    <source>
        <dbReference type="ARBA" id="ARBA00010876"/>
    </source>
</evidence>
<dbReference type="InterPro" id="IPR050188">
    <property type="entry name" value="RluA_PseudoU_synthase"/>
</dbReference>
<evidence type="ECO:0000259" key="2">
    <source>
        <dbReference type="Pfam" id="PF00849"/>
    </source>
</evidence>
<organism evidence="3 4">
    <name type="scientific">Chaetoceros tenuissimus</name>
    <dbReference type="NCBI Taxonomy" id="426638"/>
    <lineage>
        <taxon>Eukaryota</taxon>
        <taxon>Sar</taxon>
        <taxon>Stramenopiles</taxon>
        <taxon>Ochrophyta</taxon>
        <taxon>Bacillariophyta</taxon>
        <taxon>Coscinodiscophyceae</taxon>
        <taxon>Chaetocerotophycidae</taxon>
        <taxon>Chaetocerotales</taxon>
        <taxon>Chaetocerotaceae</taxon>
        <taxon>Chaetoceros</taxon>
    </lineage>
</organism>